<dbReference type="CDD" id="cd10032">
    <property type="entry name" value="UDG-F6_HDG"/>
    <property type="match status" value="1"/>
</dbReference>
<dbReference type="AlphaFoldDB" id="A0A2N9X903"/>
<reference evidence="1" key="1">
    <citation type="journal article" date="2017" name="MBio">
        <title>Type VI secretion-mediated competition in the bee gut microbiome.</title>
        <authorList>
            <person name="Steele M.I."/>
            <person name="Kwong W.K."/>
            <person name="Powell J.E."/>
            <person name="Whiteley M."/>
            <person name="Moran N.A."/>
        </authorList>
    </citation>
    <scope>NUCLEOTIDE SEQUENCE [LARGE SCALE GENOMIC DNA]</scope>
    <source>
        <strain evidence="1">WkB273</strain>
    </source>
</reference>
<dbReference type="InterPro" id="IPR036895">
    <property type="entry name" value="Uracil-DNA_glycosylase-like_sf"/>
</dbReference>
<evidence type="ECO:0000313" key="1">
    <source>
        <dbReference type="EMBL" id="PIT41156.1"/>
    </source>
</evidence>
<organism evidence="1 2">
    <name type="scientific">Snodgrassella alvi</name>
    <dbReference type="NCBI Taxonomy" id="1196083"/>
    <lineage>
        <taxon>Bacteria</taxon>
        <taxon>Pseudomonadati</taxon>
        <taxon>Pseudomonadota</taxon>
        <taxon>Betaproteobacteria</taxon>
        <taxon>Neisseriales</taxon>
        <taxon>Neisseriaceae</taxon>
        <taxon>Snodgrassella</taxon>
    </lineage>
</organism>
<evidence type="ECO:0000313" key="2">
    <source>
        <dbReference type="Proteomes" id="UP000230202"/>
    </source>
</evidence>
<dbReference type="SUPFAM" id="SSF52141">
    <property type="entry name" value="Uracil-DNA glycosylase-like"/>
    <property type="match status" value="1"/>
</dbReference>
<dbReference type="EMBL" id="MEIL01000017">
    <property type="protein sequence ID" value="PIT41156.1"/>
    <property type="molecule type" value="Genomic_DNA"/>
</dbReference>
<protein>
    <submittedName>
        <fullName evidence="1">DNA glycosylase</fullName>
    </submittedName>
</protein>
<comment type="caution">
    <text evidence="1">The sequence shown here is derived from an EMBL/GenBank/DDBJ whole genome shotgun (WGS) entry which is preliminary data.</text>
</comment>
<accession>A0A2N9X903</accession>
<dbReference type="Gene3D" id="3.40.470.10">
    <property type="entry name" value="Uracil-DNA glycosylase-like domain"/>
    <property type="match status" value="1"/>
</dbReference>
<dbReference type="RefSeq" id="WP_100151628.1">
    <property type="nucleotide sequence ID" value="NZ_MEIL01000017.1"/>
</dbReference>
<dbReference type="Proteomes" id="UP000230202">
    <property type="component" value="Unassembled WGS sequence"/>
</dbReference>
<sequence>MTEIIIETHPLAPFLPANAKLLMLGSFPPPATRWKMDFYYPNLQNDMWRIFGLVFFQNKNYFLSNDLKGFNEPLIRAFLTQRGIAINDTAYQIKRLQNNAADKFLEVVTPVDLAALLVQIPDCRHIMTTGDKATATLLQLLPAGTPIPTIGHPSETILNGRQLTLSRLPSSSRAYPLALERKAQVYQNYFTNIGLLN</sequence>
<gene>
    <name evidence="1" type="ORF">BHC54_02180</name>
</gene>
<keyword evidence="2" id="KW-1185">Reference proteome</keyword>
<name>A0A2N9X903_9NEIS</name>
<proteinExistence type="predicted"/>